<evidence type="ECO:0000313" key="2">
    <source>
        <dbReference type="Proteomes" id="UP000255523"/>
    </source>
</evidence>
<sequence>MMEMVAYYQALSSYITTICSEVASCCQAEEAIHLQNGLQALQAQIQRQLMEVKLHAH</sequence>
<reference evidence="1 2" key="1">
    <citation type="submission" date="2018-06" db="EMBL/GenBank/DDBJ databases">
        <authorList>
            <consortium name="Pathogen Informatics"/>
            <person name="Doyle S."/>
        </authorList>
    </citation>
    <scope>NUCLEOTIDE SEQUENCE [LARGE SCALE GENOMIC DNA]</scope>
    <source>
        <strain evidence="1 2">NCTC11087</strain>
    </source>
</reference>
<organism evidence="1 2">
    <name type="scientific">Faecalicoccus pleomorphus</name>
    <dbReference type="NCBI Taxonomy" id="1323"/>
    <lineage>
        <taxon>Bacteria</taxon>
        <taxon>Bacillati</taxon>
        <taxon>Bacillota</taxon>
        <taxon>Erysipelotrichia</taxon>
        <taxon>Erysipelotrichales</taxon>
        <taxon>Erysipelotrichaceae</taxon>
        <taxon>Faecalicoccus</taxon>
    </lineage>
</organism>
<evidence type="ECO:0000313" key="1">
    <source>
        <dbReference type="EMBL" id="SUO03381.1"/>
    </source>
</evidence>
<accession>A0A380LJ74</accession>
<name>A0A380LJ74_9FIRM</name>
<dbReference type="AlphaFoldDB" id="A0A380LJ74"/>
<proteinExistence type="predicted"/>
<dbReference type="Proteomes" id="UP000255523">
    <property type="component" value="Unassembled WGS sequence"/>
</dbReference>
<dbReference type="RefSeq" id="WP_022789847.1">
    <property type="nucleotide sequence ID" value="NZ_JACJKL010000026.1"/>
</dbReference>
<gene>
    <name evidence="1" type="ORF">NCTC11087_00241</name>
</gene>
<dbReference type="GeneID" id="77463032"/>
<protein>
    <submittedName>
        <fullName evidence="1">Uncharacterized protein</fullName>
    </submittedName>
</protein>
<dbReference type="EMBL" id="UHFX01000003">
    <property type="protein sequence ID" value="SUO03381.1"/>
    <property type="molecule type" value="Genomic_DNA"/>
</dbReference>
<keyword evidence="2" id="KW-1185">Reference proteome</keyword>